<gene>
    <name evidence="2" type="ORF">ZIOFF_056859</name>
</gene>
<dbReference type="OrthoDB" id="20835at2759"/>
<proteinExistence type="predicted"/>
<protein>
    <recommendedName>
        <fullName evidence="4">DUF1764-domain-containing protein</fullName>
    </recommendedName>
</protein>
<evidence type="ECO:0000256" key="1">
    <source>
        <dbReference type="SAM" id="MobiDB-lite"/>
    </source>
</evidence>
<feature type="compositionally biased region" description="Basic and acidic residues" evidence="1">
    <location>
        <begin position="1"/>
        <end position="22"/>
    </location>
</feature>
<organism evidence="2 3">
    <name type="scientific">Zingiber officinale</name>
    <name type="common">Ginger</name>
    <name type="synonym">Amomum zingiber</name>
    <dbReference type="NCBI Taxonomy" id="94328"/>
    <lineage>
        <taxon>Eukaryota</taxon>
        <taxon>Viridiplantae</taxon>
        <taxon>Streptophyta</taxon>
        <taxon>Embryophyta</taxon>
        <taxon>Tracheophyta</taxon>
        <taxon>Spermatophyta</taxon>
        <taxon>Magnoliopsida</taxon>
        <taxon>Liliopsida</taxon>
        <taxon>Zingiberales</taxon>
        <taxon>Zingiberaceae</taxon>
        <taxon>Zingiber</taxon>
    </lineage>
</organism>
<dbReference type="InterPro" id="IPR013885">
    <property type="entry name" value="DUF1764_euk"/>
</dbReference>
<evidence type="ECO:0000313" key="2">
    <source>
        <dbReference type="EMBL" id="KAG6488101.1"/>
    </source>
</evidence>
<keyword evidence="3" id="KW-1185">Reference proteome</keyword>
<dbReference type="Pfam" id="PF08576">
    <property type="entry name" value="DUF1764"/>
    <property type="match status" value="1"/>
</dbReference>
<dbReference type="AlphaFoldDB" id="A0A8J5FIM6"/>
<feature type="region of interest" description="Disordered" evidence="1">
    <location>
        <begin position="1"/>
        <end position="99"/>
    </location>
</feature>
<dbReference type="PANTHER" id="PTHR34066">
    <property type="entry name" value="GROWTH FACTOR 2"/>
    <property type="match status" value="1"/>
</dbReference>
<sequence>MSAKSSKEKDAAPGERMQECKTKTKKKKIGNEIDEIFQGKKRKSAPVDGQEANDGVNKLDKGAGESGSSKMKDKKKRRKGALNEDSNTPSRRRRTSDGLAIYSADELGFGKTDAGGTPLCPFDCSCCF</sequence>
<dbReference type="Proteomes" id="UP000734854">
    <property type="component" value="Unassembled WGS sequence"/>
</dbReference>
<accession>A0A8J5FIM6</accession>
<comment type="caution">
    <text evidence="2">The sequence shown here is derived from an EMBL/GenBank/DDBJ whole genome shotgun (WGS) entry which is preliminary data.</text>
</comment>
<name>A0A8J5FIM6_ZINOF</name>
<dbReference type="PANTHER" id="PTHR34066:SF1">
    <property type="entry name" value="DUF1764 FAMILY PROTEIN"/>
    <property type="match status" value="1"/>
</dbReference>
<dbReference type="EMBL" id="JACMSC010000015">
    <property type="protein sequence ID" value="KAG6488101.1"/>
    <property type="molecule type" value="Genomic_DNA"/>
</dbReference>
<evidence type="ECO:0008006" key="4">
    <source>
        <dbReference type="Google" id="ProtNLM"/>
    </source>
</evidence>
<evidence type="ECO:0000313" key="3">
    <source>
        <dbReference type="Proteomes" id="UP000734854"/>
    </source>
</evidence>
<reference evidence="2 3" key="1">
    <citation type="submission" date="2020-08" db="EMBL/GenBank/DDBJ databases">
        <title>Plant Genome Project.</title>
        <authorList>
            <person name="Zhang R.-G."/>
        </authorList>
    </citation>
    <scope>NUCLEOTIDE SEQUENCE [LARGE SCALE GENOMIC DNA]</scope>
    <source>
        <tissue evidence="2">Rhizome</tissue>
    </source>
</reference>